<proteinExistence type="predicted"/>
<dbReference type="AlphaFoldDB" id="A0A0A1VTH9"/>
<dbReference type="Proteomes" id="UP000030321">
    <property type="component" value="Unassembled WGS sequence"/>
</dbReference>
<dbReference type="RefSeq" id="WP_152606989.1">
    <property type="nucleotide sequence ID" value="NZ_BBPA01000025.1"/>
</dbReference>
<protein>
    <submittedName>
        <fullName evidence="1">Uncharacterized protein</fullName>
    </submittedName>
</protein>
<evidence type="ECO:0000313" key="2">
    <source>
        <dbReference type="Proteomes" id="UP000030321"/>
    </source>
</evidence>
<accession>A0A0A1VTH9</accession>
<gene>
    <name evidence="1" type="ORF">N44_01331</name>
</gene>
<name>A0A0A1VTH9_MICAE</name>
<sequence length="61" mass="6858">MTIIVGWFDYETTVGWVDLRKPNYSTVGLTQGNPTKSHERRGIAIANSDGFRCWLLGFALP</sequence>
<comment type="caution">
    <text evidence="1">The sequence shown here is derived from an EMBL/GenBank/DDBJ whole genome shotgun (WGS) entry which is preliminary data.</text>
</comment>
<reference evidence="2" key="1">
    <citation type="journal article" date="2015" name="Genome">
        <title>Whole Genome Sequence of the Non-Microcystin-Producing Microcystis aeruginosa Strain NIES-44.</title>
        <authorList>
            <person name="Okano K."/>
            <person name="Miyata N."/>
            <person name="Ozaki Y."/>
        </authorList>
    </citation>
    <scope>NUCLEOTIDE SEQUENCE [LARGE SCALE GENOMIC DNA]</scope>
    <source>
        <strain evidence="2">NIES-44</strain>
    </source>
</reference>
<evidence type="ECO:0000313" key="1">
    <source>
        <dbReference type="EMBL" id="GAL92773.1"/>
    </source>
</evidence>
<dbReference type="EMBL" id="BBPA01000025">
    <property type="protein sequence ID" value="GAL92773.1"/>
    <property type="molecule type" value="Genomic_DNA"/>
</dbReference>
<organism evidence="1 2">
    <name type="scientific">Microcystis aeruginosa NIES-44</name>
    <dbReference type="NCBI Taxonomy" id="449439"/>
    <lineage>
        <taxon>Bacteria</taxon>
        <taxon>Bacillati</taxon>
        <taxon>Cyanobacteriota</taxon>
        <taxon>Cyanophyceae</taxon>
        <taxon>Oscillatoriophycideae</taxon>
        <taxon>Chroococcales</taxon>
        <taxon>Microcystaceae</taxon>
        <taxon>Microcystis</taxon>
    </lineage>
</organism>